<evidence type="ECO:0000256" key="1">
    <source>
        <dbReference type="SAM" id="MobiDB-lite"/>
    </source>
</evidence>
<evidence type="ECO:0000256" key="2">
    <source>
        <dbReference type="SAM" id="Phobius"/>
    </source>
</evidence>
<evidence type="ECO:0000313" key="3">
    <source>
        <dbReference type="EMBL" id="EJT98691.1"/>
    </source>
</evidence>
<proteinExistence type="predicted"/>
<reference evidence="3 4" key="1">
    <citation type="journal article" date="2012" name="Science">
        <title>The Paleozoic origin of enzymatic lignin decomposition reconstructed from 31 fungal genomes.</title>
        <authorList>
            <person name="Floudas D."/>
            <person name="Binder M."/>
            <person name="Riley R."/>
            <person name="Barry K."/>
            <person name="Blanchette R.A."/>
            <person name="Henrissat B."/>
            <person name="Martinez A.T."/>
            <person name="Otillar R."/>
            <person name="Spatafora J.W."/>
            <person name="Yadav J.S."/>
            <person name="Aerts A."/>
            <person name="Benoit I."/>
            <person name="Boyd A."/>
            <person name="Carlson A."/>
            <person name="Copeland A."/>
            <person name="Coutinho P.M."/>
            <person name="de Vries R.P."/>
            <person name="Ferreira P."/>
            <person name="Findley K."/>
            <person name="Foster B."/>
            <person name="Gaskell J."/>
            <person name="Glotzer D."/>
            <person name="Gorecki P."/>
            <person name="Heitman J."/>
            <person name="Hesse C."/>
            <person name="Hori C."/>
            <person name="Igarashi K."/>
            <person name="Jurgens J.A."/>
            <person name="Kallen N."/>
            <person name="Kersten P."/>
            <person name="Kohler A."/>
            <person name="Kuees U."/>
            <person name="Kumar T.K.A."/>
            <person name="Kuo A."/>
            <person name="LaButti K."/>
            <person name="Larrondo L.F."/>
            <person name="Lindquist E."/>
            <person name="Ling A."/>
            <person name="Lombard V."/>
            <person name="Lucas S."/>
            <person name="Lundell T."/>
            <person name="Martin R."/>
            <person name="McLaughlin D.J."/>
            <person name="Morgenstern I."/>
            <person name="Morin E."/>
            <person name="Murat C."/>
            <person name="Nagy L.G."/>
            <person name="Nolan M."/>
            <person name="Ohm R.A."/>
            <person name="Patyshakuliyeva A."/>
            <person name="Rokas A."/>
            <person name="Ruiz-Duenas F.J."/>
            <person name="Sabat G."/>
            <person name="Salamov A."/>
            <person name="Samejima M."/>
            <person name="Schmutz J."/>
            <person name="Slot J.C."/>
            <person name="St John F."/>
            <person name="Stenlid J."/>
            <person name="Sun H."/>
            <person name="Sun S."/>
            <person name="Syed K."/>
            <person name="Tsang A."/>
            <person name="Wiebenga A."/>
            <person name="Young D."/>
            <person name="Pisabarro A."/>
            <person name="Eastwood D.C."/>
            <person name="Martin F."/>
            <person name="Cullen D."/>
            <person name="Grigoriev I.V."/>
            <person name="Hibbett D.S."/>
        </authorList>
    </citation>
    <scope>NUCLEOTIDE SEQUENCE [LARGE SCALE GENOMIC DNA]</scope>
    <source>
        <strain evidence="3 4">DJM-731 SS1</strain>
    </source>
</reference>
<keyword evidence="4" id="KW-1185">Reference proteome</keyword>
<dbReference type="AlphaFoldDB" id="M5FYS2"/>
<protein>
    <submittedName>
        <fullName evidence="3">Uncharacterized protein</fullName>
    </submittedName>
</protein>
<evidence type="ECO:0000313" key="4">
    <source>
        <dbReference type="Proteomes" id="UP000030653"/>
    </source>
</evidence>
<keyword evidence="2" id="KW-1133">Transmembrane helix</keyword>
<feature type="region of interest" description="Disordered" evidence="1">
    <location>
        <begin position="66"/>
        <end position="93"/>
    </location>
</feature>
<dbReference type="Proteomes" id="UP000030653">
    <property type="component" value="Unassembled WGS sequence"/>
</dbReference>
<dbReference type="GeneID" id="63686376"/>
<keyword evidence="2" id="KW-0472">Membrane</keyword>
<dbReference type="RefSeq" id="XP_040625589.1">
    <property type="nucleotide sequence ID" value="XM_040771314.1"/>
</dbReference>
<feature type="transmembrane region" description="Helical" evidence="2">
    <location>
        <begin position="243"/>
        <end position="265"/>
    </location>
</feature>
<feature type="transmembrane region" description="Helical" evidence="2">
    <location>
        <begin position="6"/>
        <end position="24"/>
    </location>
</feature>
<accession>M5FYS2</accession>
<keyword evidence="2" id="KW-0812">Transmembrane</keyword>
<dbReference type="HOGENOM" id="CLU_888584_0_0_1"/>
<gene>
    <name evidence="3" type="ORF">DACRYDRAFT_17875</name>
</gene>
<name>M5FYS2_DACPD</name>
<feature type="compositionally biased region" description="Acidic residues" evidence="1">
    <location>
        <begin position="73"/>
        <end position="93"/>
    </location>
</feature>
<organism evidence="3 4">
    <name type="scientific">Dacryopinax primogenitus (strain DJM 731)</name>
    <name type="common">Brown rot fungus</name>
    <dbReference type="NCBI Taxonomy" id="1858805"/>
    <lineage>
        <taxon>Eukaryota</taxon>
        <taxon>Fungi</taxon>
        <taxon>Dikarya</taxon>
        <taxon>Basidiomycota</taxon>
        <taxon>Agaricomycotina</taxon>
        <taxon>Dacrymycetes</taxon>
        <taxon>Dacrymycetales</taxon>
        <taxon>Dacrymycetaceae</taxon>
        <taxon>Dacryopinax</taxon>
    </lineage>
</organism>
<dbReference type="OrthoDB" id="10641040at2759"/>
<dbReference type="EMBL" id="JH795872">
    <property type="protein sequence ID" value="EJT98691.1"/>
    <property type="molecule type" value="Genomic_DNA"/>
</dbReference>
<sequence>MSSNQTTNLLTKLCFSTTILVIIFRTRKKLTAICGRTGHRWQEHLKGIIKGWHQWAQQALDLEAGSSSRPVLEDSESNSEYEDVEDDREEEEEERVGIRLGVMHMHQVDPRVASNAGATIIGGTVMTPVVSNESSRPDAYHAGTSVTNNLVAGLQATITLATERTIVNETSINGEMAAVCASQTAHLTDETEMNEEEHANAGGGAFLSIGDTLGIWFMQDTSIFLWFFTGAFDQTKKMLKKRVFFHVCRGLVAIVLFSLICWAMYSGGKYFFEHFNIQIGGGQLSISWVGNPGVNSTTTTGNVTPAVNGTMTA</sequence>